<dbReference type="GO" id="GO:0003677">
    <property type="term" value="F:DNA binding"/>
    <property type="evidence" value="ECO:0007669"/>
    <property type="project" value="UniProtKB-KW"/>
</dbReference>
<dbReference type="SUPFAM" id="SSF88659">
    <property type="entry name" value="Sigma3 and sigma4 domains of RNA polymerase sigma factors"/>
    <property type="match status" value="1"/>
</dbReference>
<keyword evidence="3 6" id="KW-0731">Sigma factor</keyword>
<dbReference type="Pfam" id="PF08281">
    <property type="entry name" value="Sigma70_r4_2"/>
    <property type="match status" value="1"/>
</dbReference>
<evidence type="ECO:0000259" key="8">
    <source>
        <dbReference type="Pfam" id="PF08281"/>
    </source>
</evidence>
<accession>A0A6G1X614</accession>
<dbReference type="InterPro" id="IPR014284">
    <property type="entry name" value="RNA_pol_sigma-70_dom"/>
</dbReference>
<keyword evidence="4 6" id="KW-0238">DNA-binding</keyword>
<evidence type="ECO:0000259" key="7">
    <source>
        <dbReference type="Pfam" id="PF04542"/>
    </source>
</evidence>
<dbReference type="NCBIfam" id="NF007220">
    <property type="entry name" value="PRK09639.1-5"/>
    <property type="match status" value="1"/>
</dbReference>
<dbReference type="GO" id="GO:0006950">
    <property type="term" value="P:response to stress"/>
    <property type="evidence" value="ECO:0007669"/>
    <property type="project" value="UniProtKB-ARBA"/>
</dbReference>
<dbReference type="GO" id="GO:0006352">
    <property type="term" value="P:DNA-templated transcription initiation"/>
    <property type="evidence" value="ECO:0007669"/>
    <property type="project" value="InterPro"/>
</dbReference>
<organism evidence="9 10">
    <name type="scientific">Salinibacillus xinjiangensis</name>
    <dbReference type="NCBI Taxonomy" id="1229268"/>
    <lineage>
        <taxon>Bacteria</taxon>
        <taxon>Bacillati</taxon>
        <taxon>Bacillota</taxon>
        <taxon>Bacilli</taxon>
        <taxon>Bacillales</taxon>
        <taxon>Bacillaceae</taxon>
        <taxon>Salinibacillus</taxon>
    </lineage>
</organism>
<evidence type="ECO:0000256" key="1">
    <source>
        <dbReference type="ARBA" id="ARBA00010641"/>
    </source>
</evidence>
<evidence type="ECO:0000256" key="2">
    <source>
        <dbReference type="ARBA" id="ARBA00023015"/>
    </source>
</evidence>
<keyword evidence="10" id="KW-1185">Reference proteome</keyword>
<evidence type="ECO:0000313" key="10">
    <source>
        <dbReference type="Proteomes" id="UP000480185"/>
    </source>
</evidence>
<dbReference type="PANTHER" id="PTHR43133:SF60">
    <property type="entry name" value="RNA POLYMERASE SIGMA FACTOR SIGV"/>
    <property type="match status" value="1"/>
</dbReference>
<dbReference type="Gene3D" id="1.10.10.10">
    <property type="entry name" value="Winged helix-like DNA-binding domain superfamily/Winged helix DNA-binding domain"/>
    <property type="match status" value="1"/>
</dbReference>
<reference evidence="9 10" key="1">
    <citation type="submission" date="2019-11" db="EMBL/GenBank/DDBJ databases">
        <authorList>
            <person name="Li J."/>
        </authorList>
    </citation>
    <scope>NUCLEOTIDE SEQUENCE [LARGE SCALE GENOMIC DNA]</scope>
    <source>
        <strain evidence="9 10">J4</strain>
    </source>
</reference>
<comment type="caution">
    <text evidence="9">The sequence shown here is derived from an EMBL/GenBank/DDBJ whole genome shotgun (WGS) entry which is preliminary data.</text>
</comment>
<feature type="domain" description="RNA polymerase sigma factor 70 region 4 type 2" evidence="8">
    <location>
        <begin position="114"/>
        <end position="163"/>
    </location>
</feature>
<name>A0A6G1X614_9BACI</name>
<dbReference type="InterPro" id="IPR007627">
    <property type="entry name" value="RNA_pol_sigma70_r2"/>
</dbReference>
<dbReference type="InterPro" id="IPR039425">
    <property type="entry name" value="RNA_pol_sigma-70-like"/>
</dbReference>
<proteinExistence type="inferred from homology"/>
<keyword evidence="2 6" id="KW-0805">Transcription regulation</keyword>
<gene>
    <name evidence="9" type="primary">sigX</name>
    <name evidence="9" type="ORF">GH754_08880</name>
</gene>
<dbReference type="InterPro" id="IPR013249">
    <property type="entry name" value="RNA_pol_sigma70_r4_t2"/>
</dbReference>
<feature type="domain" description="RNA polymerase sigma-70 region 2" evidence="7">
    <location>
        <begin position="8"/>
        <end position="76"/>
    </location>
</feature>
<evidence type="ECO:0000256" key="3">
    <source>
        <dbReference type="ARBA" id="ARBA00023082"/>
    </source>
</evidence>
<evidence type="ECO:0000256" key="5">
    <source>
        <dbReference type="ARBA" id="ARBA00023163"/>
    </source>
</evidence>
<dbReference type="AlphaFoldDB" id="A0A6G1X614"/>
<dbReference type="InterPro" id="IPR036388">
    <property type="entry name" value="WH-like_DNA-bd_sf"/>
</dbReference>
<evidence type="ECO:0000256" key="4">
    <source>
        <dbReference type="ARBA" id="ARBA00023125"/>
    </source>
</evidence>
<dbReference type="Pfam" id="PF04542">
    <property type="entry name" value="Sigma70_r2"/>
    <property type="match status" value="1"/>
</dbReference>
<sequence length="177" mass="21154">MKEVFQDLYQKYHQDIFQFLFYMVKDRNLAEDLVQEVYVKVLKSYHRFKGESTEKTWLFSIARHIAIDHFRKQKRTRKRVIDSFDLSEKNDLIRDHAKLPEEIAVQNESIQTMYKCLKHCTIDQQTVIILRYIQLLSIQETADVLNWSVSKVKTTQHRAMKALKKRMLDEEAGTNGK</sequence>
<dbReference type="RefSeq" id="WP_153728360.1">
    <property type="nucleotide sequence ID" value="NZ_WJNH01000005.1"/>
</dbReference>
<dbReference type="OrthoDB" id="9794508at2"/>
<dbReference type="EMBL" id="WJNH01000005">
    <property type="protein sequence ID" value="MRG86443.1"/>
    <property type="molecule type" value="Genomic_DNA"/>
</dbReference>
<dbReference type="NCBIfam" id="NF007217">
    <property type="entry name" value="PRK09639.1-1"/>
    <property type="match status" value="1"/>
</dbReference>
<dbReference type="PANTHER" id="PTHR43133">
    <property type="entry name" value="RNA POLYMERASE ECF-TYPE SIGMA FACTO"/>
    <property type="match status" value="1"/>
</dbReference>
<dbReference type="SUPFAM" id="SSF88946">
    <property type="entry name" value="Sigma2 domain of RNA polymerase sigma factors"/>
    <property type="match status" value="1"/>
</dbReference>
<dbReference type="PROSITE" id="PS01063">
    <property type="entry name" value="SIGMA70_ECF"/>
    <property type="match status" value="1"/>
</dbReference>
<dbReference type="Gene3D" id="1.10.1740.10">
    <property type="match status" value="1"/>
</dbReference>
<dbReference type="Proteomes" id="UP000480185">
    <property type="component" value="Unassembled WGS sequence"/>
</dbReference>
<protein>
    <recommendedName>
        <fullName evidence="6">RNA polymerase sigma factor</fullName>
    </recommendedName>
</protein>
<dbReference type="CDD" id="cd06171">
    <property type="entry name" value="Sigma70_r4"/>
    <property type="match status" value="1"/>
</dbReference>
<dbReference type="NCBIfam" id="TIGR02937">
    <property type="entry name" value="sigma70-ECF"/>
    <property type="match status" value="1"/>
</dbReference>
<comment type="similarity">
    <text evidence="1 6">Belongs to the sigma-70 factor family. ECF subfamily.</text>
</comment>
<dbReference type="InterPro" id="IPR013325">
    <property type="entry name" value="RNA_pol_sigma_r2"/>
</dbReference>
<evidence type="ECO:0000256" key="6">
    <source>
        <dbReference type="RuleBase" id="RU000716"/>
    </source>
</evidence>
<dbReference type="InterPro" id="IPR013324">
    <property type="entry name" value="RNA_pol_sigma_r3/r4-like"/>
</dbReference>
<keyword evidence="5 6" id="KW-0804">Transcription</keyword>
<dbReference type="GO" id="GO:0016987">
    <property type="term" value="F:sigma factor activity"/>
    <property type="evidence" value="ECO:0007669"/>
    <property type="project" value="UniProtKB-KW"/>
</dbReference>
<evidence type="ECO:0000313" key="9">
    <source>
        <dbReference type="EMBL" id="MRG86443.1"/>
    </source>
</evidence>
<dbReference type="InterPro" id="IPR000838">
    <property type="entry name" value="RNA_pol_sigma70_ECF_CS"/>
</dbReference>